<name>A0A9W6YUZ1_AMBMO</name>
<dbReference type="GO" id="GO:0004722">
    <property type="term" value="F:protein serine/threonine phosphatase activity"/>
    <property type="evidence" value="ECO:0007669"/>
    <property type="project" value="UniProtKB-EC"/>
</dbReference>
<dbReference type="AlphaFoldDB" id="A0A9W6YUZ1"/>
<dbReference type="SUPFAM" id="SSF81606">
    <property type="entry name" value="PP2C-like"/>
    <property type="match status" value="1"/>
</dbReference>
<comment type="similarity">
    <text evidence="2 9">Belongs to the PP2C family.</text>
</comment>
<dbReference type="InterPro" id="IPR036457">
    <property type="entry name" value="PPM-type-like_dom_sf"/>
</dbReference>
<evidence type="ECO:0000256" key="10">
    <source>
        <dbReference type="SAM" id="MobiDB-lite"/>
    </source>
</evidence>
<dbReference type="Pfam" id="PF00481">
    <property type="entry name" value="PP2C"/>
    <property type="match status" value="1"/>
</dbReference>
<dbReference type="EMBL" id="BSXU01000866">
    <property type="protein sequence ID" value="GMG21973.1"/>
    <property type="molecule type" value="Genomic_DNA"/>
</dbReference>
<keyword evidence="13" id="KW-1185">Reference proteome</keyword>
<keyword evidence="6" id="KW-0460">Magnesium</keyword>
<feature type="region of interest" description="Disordered" evidence="10">
    <location>
        <begin position="56"/>
        <end position="112"/>
    </location>
</feature>
<dbReference type="InterPro" id="IPR001932">
    <property type="entry name" value="PPM-type_phosphatase-like_dom"/>
</dbReference>
<evidence type="ECO:0000259" key="11">
    <source>
        <dbReference type="PROSITE" id="PS51746"/>
    </source>
</evidence>
<organism evidence="12 13">
    <name type="scientific">Ambrosiozyma monospora</name>
    <name type="common">Yeast</name>
    <name type="synonym">Endomycopsis monosporus</name>
    <dbReference type="NCBI Taxonomy" id="43982"/>
    <lineage>
        <taxon>Eukaryota</taxon>
        <taxon>Fungi</taxon>
        <taxon>Dikarya</taxon>
        <taxon>Ascomycota</taxon>
        <taxon>Saccharomycotina</taxon>
        <taxon>Pichiomycetes</taxon>
        <taxon>Pichiales</taxon>
        <taxon>Pichiaceae</taxon>
        <taxon>Ambrosiozyma</taxon>
    </lineage>
</organism>
<accession>A0A9W6YUZ1</accession>
<evidence type="ECO:0000256" key="8">
    <source>
        <dbReference type="ARBA" id="ARBA00023211"/>
    </source>
</evidence>
<dbReference type="PANTHER" id="PTHR13832">
    <property type="entry name" value="PROTEIN PHOSPHATASE 2C"/>
    <property type="match status" value="1"/>
</dbReference>
<dbReference type="Gene3D" id="3.60.40.10">
    <property type="entry name" value="PPM-type phosphatase domain"/>
    <property type="match status" value="1"/>
</dbReference>
<dbReference type="InterPro" id="IPR000222">
    <property type="entry name" value="PP2C_BS"/>
</dbReference>
<dbReference type="CDD" id="cd00143">
    <property type="entry name" value="PP2Cc"/>
    <property type="match status" value="1"/>
</dbReference>
<dbReference type="EC" id="3.1.3.16" evidence="3"/>
<evidence type="ECO:0000313" key="13">
    <source>
        <dbReference type="Proteomes" id="UP001165063"/>
    </source>
</evidence>
<dbReference type="Proteomes" id="UP001165063">
    <property type="component" value="Unassembled WGS sequence"/>
</dbReference>
<evidence type="ECO:0000256" key="9">
    <source>
        <dbReference type="RuleBase" id="RU003465"/>
    </source>
</evidence>
<evidence type="ECO:0000256" key="4">
    <source>
        <dbReference type="ARBA" id="ARBA00022723"/>
    </source>
</evidence>
<evidence type="ECO:0000313" key="12">
    <source>
        <dbReference type="EMBL" id="GMG21973.1"/>
    </source>
</evidence>
<evidence type="ECO:0000256" key="2">
    <source>
        <dbReference type="ARBA" id="ARBA00006702"/>
    </source>
</evidence>
<feature type="domain" description="PPM-type phosphatase" evidence="11">
    <location>
        <begin position="99"/>
        <end position="408"/>
    </location>
</feature>
<evidence type="ECO:0000256" key="5">
    <source>
        <dbReference type="ARBA" id="ARBA00022801"/>
    </source>
</evidence>
<evidence type="ECO:0000256" key="1">
    <source>
        <dbReference type="ARBA" id="ARBA00001936"/>
    </source>
</evidence>
<keyword evidence="7 9" id="KW-0904">Protein phosphatase</keyword>
<dbReference type="GO" id="GO:0046872">
    <property type="term" value="F:metal ion binding"/>
    <property type="evidence" value="ECO:0007669"/>
    <property type="project" value="UniProtKB-KW"/>
</dbReference>
<dbReference type="InterPro" id="IPR015655">
    <property type="entry name" value="PP2C"/>
</dbReference>
<dbReference type="PANTHER" id="PTHR13832:SF803">
    <property type="entry name" value="PROTEIN PHOSPHATASE 1G"/>
    <property type="match status" value="1"/>
</dbReference>
<proteinExistence type="inferred from homology"/>
<dbReference type="SMART" id="SM00332">
    <property type="entry name" value="PP2Cc"/>
    <property type="match status" value="1"/>
</dbReference>
<keyword evidence="5 9" id="KW-0378">Hydrolase</keyword>
<sequence length="437" mass="48258">MGQLLSQPITEKNITLVQHDHISHSIGEMQGYRLNMEDAYCDLNDTISISFRNPCSNTGNSNSNTSRLDQSGIGSGSDSSTTGQDGDMKLESTVSNGHSTVTNSSQGQQRKIPFEQNVTISVKINIYGVFDGHGGTSTSRYVSVHLPTILRRKLSRAIAKLSDTDKLKLSEALKQSNSTNDNVILSLINFPKILKDTFFKVDSMFYRAPNNNSGSTAVVVLFFQGLLIVANSGDSRCIISSSKAATKQLSFDHKPKNLGELMRIHSDGGYVSSDRVNSILALSRAFGDFNFKMHNNNNNSNFRIAQSQSSLLKKSHIELTPPEEYQVTVEPDIITHKINATDEFLVIACDGIWDCYKPHDLVNVIRHELSIGKKLPEINELILDNCISMANTITGIGFDNMTLIIVALHENIHGGLNGWYNHVKNKILDEKFGKLGH</sequence>
<evidence type="ECO:0000256" key="7">
    <source>
        <dbReference type="ARBA" id="ARBA00022912"/>
    </source>
</evidence>
<feature type="compositionally biased region" description="Polar residues" evidence="10">
    <location>
        <begin position="92"/>
        <end position="109"/>
    </location>
</feature>
<dbReference type="PROSITE" id="PS51746">
    <property type="entry name" value="PPM_2"/>
    <property type="match status" value="1"/>
</dbReference>
<dbReference type="OrthoDB" id="10264738at2759"/>
<protein>
    <recommendedName>
        <fullName evidence="3">protein-serine/threonine phosphatase</fullName>
        <ecNumber evidence="3">3.1.3.16</ecNumber>
    </recommendedName>
</protein>
<evidence type="ECO:0000256" key="3">
    <source>
        <dbReference type="ARBA" id="ARBA00013081"/>
    </source>
</evidence>
<feature type="compositionally biased region" description="Low complexity" evidence="10">
    <location>
        <begin position="56"/>
        <end position="85"/>
    </location>
</feature>
<dbReference type="PROSITE" id="PS01032">
    <property type="entry name" value="PPM_1"/>
    <property type="match status" value="1"/>
</dbReference>
<comment type="cofactor">
    <cofactor evidence="1">
        <name>Mn(2+)</name>
        <dbReference type="ChEBI" id="CHEBI:29035"/>
    </cofactor>
</comment>
<reference evidence="12" key="1">
    <citation type="submission" date="2023-04" db="EMBL/GenBank/DDBJ databases">
        <title>Ambrosiozyma monospora NBRC 1965.</title>
        <authorList>
            <person name="Ichikawa N."/>
            <person name="Sato H."/>
            <person name="Tonouchi N."/>
        </authorList>
    </citation>
    <scope>NUCLEOTIDE SEQUENCE</scope>
    <source>
        <strain evidence="12">NBRC 1965</strain>
    </source>
</reference>
<keyword evidence="8" id="KW-0464">Manganese</keyword>
<comment type="caution">
    <text evidence="12">The sequence shown here is derived from an EMBL/GenBank/DDBJ whole genome shotgun (WGS) entry which is preliminary data.</text>
</comment>
<gene>
    <name evidence="12" type="ORF">Amon01_000239500</name>
</gene>
<evidence type="ECO:0000256" key="6">
    <source>
        <dbReference type="ARBA" id="ARBA00022842"/>
    </source>
</evidence>
<keyword evidence="4" id="KW-0479">Metal-binding</keyword>